<dbReference type="EMBL" id="BCMG01000006">
    <property type="protein sequence ID" value="GAX01294.1"/>
    <property type="molecule type" value="Genomic_DNA"/>
</dbReference>
<dbReference type="OrthoDB" id="2325535at2"/>
<evidence type="ECO:0000313" key="2">
    <source>
        <dbReference type="EMBL" id="GAX01294.1"/>
    </source>
</evidence>
<gene>
    <name evidence="2" type="ORF">IWT126_01320</name>
</gene>
<evidence type="ECO:0000256" key="1">
    <source>
        <dbReference type="SAM" id="SignalP"/>
    </source>
</evidence>
<reference evidence="2 3" key="1">
    <citation type="submission" date="2015-11" db="EMBL/GenBank/DDBJ databases">
        <title>Draft genome sequences of new species of the genus Lactobacillus isolated from orchardgrass silage.</title>
        <authorList>
            <person name="Tohno M."/>
            <person name="Tanizawa Y."/>
            <person name="Arita M."/>
        </authorList>
    </citation>
    <scope>NUCLEOTIDE SEQUENCE [LARGE SCALE GENOMIC DNA]</scope>
    <source>
        <strain evidence="2 3">IWT126</strain>
    </source>
</reference>
<dbReference type="Proteomes" id="UP000198402">
    <property type="component" value="Unassembled WGS sequence"/>
</dbReference>
<accession>A0A1Z5IHN6</accession>
<dbReference type="AlphaFoldDB" id="A0A1Z5IHN6"/>
<comment type="caution">
    <text evidence="2">The sequence shown here is derived from an EMBL/GenBank/DDBJ whole genome shotgun (WGS) entry which is preliminary data.</text>
</comment>
<protein>
    <recommendedName>
        <fullName evidence="4">Extracellular protein</fullName>
    </recommendedName>
</protein>
<dbReference type="RefSeq" id="WP_054654229.1">
    <property type="nucleotide sequence ID" value="NZ_BBFL01000003.1"/>
</dbReference>
<organism evidence="2 3">
    <name type="scientific">Secundilactobacillus silagei JCM 19001</name>
    <dbReference type="NCBI Taxonomy" id="1302250"/>
    <lineage>
        <taxon>Bacteria</taxon>
        <taxon>Bacillati</taxon>
        <taxon>Bacillota</taxon>
        <taxon>Bacilli</taxon>
        <taxon>Lactobacillales</taxon>
        <taxon>Lactobacillaceae</taxon>
        <taxon>Secundilactobacillus</taxon>
    </lineage>
</organism>
<evidence type="ECO:0008006" key="4">
    <source>
        <dbReference type="Google" id="ProtNLM"/>
    </source>
</evidence>
<feature type="chain" id="PRO_5011111136" description="Extracellular protein" evidence="1">
    <location>
        <begin position="31"/>
        <end position="147"/>
    </location>
</feature>
<name>A0A1Z5IHN6_9LACO</name>
<feature type="signal peptide" evidence="1">
    <location>
        <begin position="1"/>
        <end position="30"/>
    </location>
</feature>
<proteinExistence type="predicted"/>
<keyword evidence="1" id="KW-0732">Signal</keyword>
<keyword evidence="3" id="KW-1185">Reference proteome</keyword>
<sequence length="147" mass="16706">MKLFKQGKLLLTGFVVALGLTISFGTTAHATTWHSGTPSALRGTWKTKSIAVAGTHTRFEVKIGKNSIGKAGGFGDPVMTNNQSYHHKAGSHYYYVKGHETLYTNGKEIFYYKFYQKGNKMHLMNYLTINNGHKFSPEHHYGYWYYK</sequence>
<evidence type="ECO:0000313" key="3">
    <source>
        <dbReference type="Proteomes" id="UP000198402"/>
    </source>
</evidence>
<dbReference type="STRING" id="1302250.GCA_001313225_00914"/>